<reference evidence="2" key="1">
    <citation type="submission" date="2017-02" db="EMBL/GenBank/DDBJ databases">
        <authorList>
            <person name="Daims H."/>
        </authorList>
    </citation>
    <scope>NUCLEOTIDE SEQUENCE [LARGE SCALE GENOMIC DNA]</scope>
</reference>
<proteinExistence type="predicted"/>
<accession>A0A1R4H1A0</accession>
<sequence>MPYEEFLAGKPSEAAKDRAFKALGGLVHWLDVPRYCSKFEKKGNDESCG</sequence>
<dbReference type="Proteomes" id="UP000195667">
    <property type="component" value="Unassembled WGS sequence"/>
</dbReference>
<dbReference type="EMBL" id="FUKI01000034">
    <property type="protein sequence ID" value="SJM90001.1"/>
    <property type="molecule type" value="Genomic_DNA"/>
</dbReference>
<evidence type="ECO:0000313" key="2">
    <source>
        <dbReference type="Proteomes" id="UP000195667"/>
    </source>
</evidence>
<organism evidence="1 2">
    <name type="scientific">Crenothrix polyspora</name>
    <dbReference type="NCBI Taxonomy" id="360316"/>
    <lineage>
        <taxon>Bacteria</taxon>
        <taxon>Pseudomonadati</taxon>
        <taxon>Pseudomonadota</taxon>
        <taxon>Gammaproteobacteria</taxon>
        <taxon>Methylococcales</taxon>
        <taxon>Crenotrichaceae</taxon>
        <taxon>Crenothrix</taxon>
    </lineage>
</organism>
<name>A0A1R4H1A0_9GAMM</name>
<keyword evidence="2" id="KW-1185">Reference proteome</keyword>
<evidence type="ECO:0000313" key="1">
    <source>
        <dbReference type="EMBL" id="SJM90001.1"/>
    </source>
</evidence>
<gene>
    <name evidence="1" type="ORF">CRENPOLYSF1_1290018</name>
</gene>
<dbReference type="AlphaFoldDB" id="A0A1R4H1A0"/>
<protein>
    <submittedName>
        <fullName evidence="1">Uncharacterized protein</fullName>
    </submittedName>
</protein>